<organism evidence="14 15">
    <name type="scientific">Fuerstiella marisgermanici</name>
    <dbReference type="NCBI Taxonomy" id="1891926"/>
    <lineage>
        <taxon>Bacteria</taxon>
        <taxon>Pseudomonadati</taxon>
        <taxon>Planctomycetota</taxon>
        <taxon>Planctomycetia</taxon>
        <taxon>Planctomycetales</taxon>
        <taxon>Planctomycetaceae</taxon>
        <taxon>Fuerstiella</taxon>
    </lineage>
</organism>
<comment type="similarity">
    <text evidence="12">Belongs to the carbohydrate kinase PfkB family. Ribokinase subfamily.</text>
</comment>
<keyword evidence="6 12" id="KW-0547">Nucleotide-binding</keyword>
<feature type="binding site" evidence="12">
    <location>
        <begin position="228"/>
        <end position="233"/>
    </location>
    <ligand>
        <name>ATP</name>
        <dbReference type="ChEBI" id="CHEBI:30616"/>
    </ligand>
</feature>
<dbReference type="Pfam" id="PF00294">
    <property type="entry name" value="PfkB"/>
    <property type="match status" value="1"/>
</dbReference>
<dbReference type="InterPro" id="IPR011877">
    <property type="entry name" value="Ribokinase"/>
</dbReference>
<comment type="pathway">
    <text evidence="12">Carbohydrate metabolism; D-ribose degradation; D-ribose 5-phosphate from beta-D-ribopyranose: step 2/2.</text>
</comment>
<name>A0A1P8WG58_9PLAN</name>
<dbReference type="CDD" id="cd01174">
    <property type="entry name" value="ribokinase"/>
    <property type="match status" value="1"/>
</dbReference>
<feature type="binding site" evidence="12">
    <location>
        <position position="192"/>
    </location>
    <ligand>
        <name>ATP</name>
        <dbReference type="ChEBI" id="CHEBI:30616"/>
    </ligand>
</feature>
<keyword evidence="10 12" id="KW-0630">Potassium</keyword>
<dbReference type="Proteomes" id="UP000187735">
    <property type="component" value="Chromosome"/>
</dbReference>
<evidence type="ECO:0000256" key="12">
    <source>
        <dbReference type="HAMAP-Rule" id="MF_01987"/>
    </source>
</evidence>
<evidence type="ECO:0000313" key="15">
    <source>
        <dbReference type="Proteomes" id="UP000187735"/>
    </source>
</evidence>
<dbReference type="EC" id="2.7.1.15" evidence="2 12"/>
<feature type="binding site" evidence="12">
    <location>
        <begin position="47"/>
        <end position="51"/>
    </location>
    <ligand>
        <name>substrate</name>
    </ligand>
</feature>
<comment type="subcellular location">
    <subcellularLocation>
        <location evidence="12">Cytoplasm</location>
    </subcellularLocation>
</comment>
<comment type="activity regulation">
    <text evidence="12">Activated by a monovalent cation that binds near, but not in, the active site. The most likely occupant of the site in vivo is potassium. Ion binding induces a conformational change that may alter substrate affinity.</text>
</comment>
<dbReference type="InterPro" id="IPR011611">
    <property type="entry name" value="PfkB_dom"/>
</dbReference>
<comment type="cofactor">
    <cofactor evidence="12">
        <name>Mg(2+)</name>
        <dbReference type="ChEBI" id="CHEBI:18420"/>
    </cofactor>
    <text evidence="12">Requires a divalent cation, most likely magnesium in vivo, as an electrophilic catalyst to aid phosphoryl group transfer. It is the chelate of the metal and the nucleotide that is the actual substrate.</text>
</comment>
<comment type="catalytic activity">
    <reaction evidence="12">
        <text>D-ribose + ATP = D-ribose 5-phosphate + ADP + H(+)</text>
        <dbReference type="Rhea" id="RHEA:13697"/>
        <dbReference type="ChEBI" id="CHEBI:15378"/>
        <dbReference type="ChEBI" id="CHEBI:30616"/>
        <dbReference type="ChEBI" id="CHEBI:47013"/>
        <dbReference type="ChEBI" id="CHEBI:78346"/>
        <dbReference type="ChEBI" id="CHEBI:456216"/>
        <dbReference type="EC" id="2.7.1.15"/>
    </reaction>
</comment>
<feature type="binding site" evidence="12">
    <location>
        <position position="261"/>
    </location>
    <ligand>
        <name>substrate</name>
    </ligand>
</feature>
<dbReference type="OrthoDB" id="9775849at2"/>
<keyword evidence="4 12" id="KW-0808">Transferase</keyword>
<feature type="binding site" evidence="12">
    <location>
        <begin position="260"/>
        <end position="261"/>
    </location>
    <ligand>
        <name>ATP</name>
        <dbReference type="ChEBI" id="CHEBI:30616"/>
    </ligand>
</feature>
<gene>
    <name evidence="12 14" type="primary">rbsK</name>
    <name evidence="14" type="ORF">Fuma_02630</name>
</gene>
<dbReference type="EMBL" id="CP017641">
    <property type="protein sequence ID" value="APZ93017.1"/>
    <property type="molecule type" value="Genomic_DNA"/>
</dbReference>
<dbReference type="UniPathway" id="UPA00916">
    <property type="reaction ID" value="UER00889"/>
</dbReference>
<protein>
    <recommendedName>
        <fullName evidence="3 12">Ribokinase</fullName>
        <shortName evidence="12">RK</shortName>
        <ecNumber evidence="2 12">2.7.1.15</ecNumber>
    </recommendedName>
</protein>
<accession>A0A1P8WG58</accession>
<feature type="binding site" evidence="12">
    <location>
        <position position="148"/>
    </location>
    <ligand>
        <name>substrate</name>
    </ligand>
</feature>
<feature type="binding site" evidence="12">
    <location>
        <position position="296"/>
    </location>
    <ligand>
        <name>K(+)</name>
        <dbReference type="ChEBI" id="CHEBI:29103"/>
    </ligand>
</feature>
<dbReference type="GO" id="GO:0046872">
    <property type="term" value="F:metal ion binding"/>
    <property type="evidence" value="ECO:0007669"/>
    <property type="project" value="UniProtKB-KW"/>
</dbReference>
<feature type="binding site" evidence="12">
    <location>
        <position position="294"/>
    </location>
    <ligand>
        <name>K(+)</name>
        <dbReference type="ChEBI" id="CHEBI:29103"/>
    </ligand>
</feature>
<sequence>MKPDTAAARPNILVVGSINMDLVARCSRLPLPGETLFGTSLHEISGGKGANQAVGAARLNANVSLIGRLGDDGFSSTLRNNLAENCVSVDHLLQTEDCSSGVAIINVEDSGQNCITVIPGANGRLTPDDIHTCESAFADASILMLQLEVPLETVLAAIALAKKHNVPVILDPAPALESFPAELLNVDYACPNETEASLLTGLPVNSVAEAEAAAKKLCALGVKHSIVTLGERGVVCCDQNGNLHHAKPPTVTVVDTTAAGDAFAAAFAVQVSQQRPIAEALSFACAAGAIAASREGAQPGMPTQADVERVCS</sequence>
<keyword evidence="15" id="KW-1185">Reference proteome</keyword>
<comment type="caution">
    <text evidence="12">Lacks conserved residue(s) required for the propagation of feature annotation.</text>
</comment>
<dbReference type="RefSeq" id="WP_077024550.1">
    <property type="nucleotide sequence ID" value="NZ_CP017641.1"/>
</dbReference>
<evidence type="ECO:0000256" key="11">
    <source>
        <dbReference type="ARBA" id="ARBA00023277"/>
    </source>
</evidence>
<reference evidence="14 15" key="1">
    <citation type="journal article" date="2016" name="Front. Microbiol.">
        <title>Fuerstia marisgermanicae gen. nov., sp. nov., an Unusual Member of the Phylum Planctomycetes from the German Wadden Sea.</title>
        <authorList>
            <person name="Kohn T."/>
            <person name="Heuer A."/>
            <person name="Jogler M."/>
            <person name="Vollmers J."/>
            <person name="Boedeker C."/>
            <person name="Bunk B."/>
            <person name="Rast P."/>
            <person name="Borchert D."/>
            <person name="Glockner I."/>
            <person name="Freese H.M."/>
            <person name="Klenk H.P."/>
            <person name="Overmann J."/>
            <person name="Kaster A.K."/>
            <person name="Rohde M."/>
            <person name="Wiegand S."/>
            <person name="Jogler C."/>
        </authorList>
    </citation>
    <scope>NUCLEOTIDE SEQUENCE [LARGE SCALE GENOMIC DNA]</scope>
    <source>
        <strain evidence="14 15">NH11</strain>
    </source>
</reference>
<dbReference type="NCBIfam" id="TIGR02152">
    <property type="entry name" value="D_ribokin_bact"/>
    <property type="match status" value="1"/>
</dbReference>
<dbReference type="AlphaFoldDB" id="A0A1P8WG58"/>
<dbReference type="InterPro" id="IPR002173">
    <property type="entry name" value="Carboh/pur_kinase_PfkB_CS"/>
</dbReference>
<comment type="subunit">
    <text evidence="12">Homodimer.</text>
</comment>
<dbReference type="SUPFAM" id="SSF53613">
    <property type="entry name" value="Ribokinase-like"/>
    <property type="match status" value="1"/>
</dbReference>
<dbReference type="InterPro" id="IPR029056">
    <property type="entry name" value="Ribokinase-like"/>
</dbReference>
<dbReference type="GO" id="GO:0005524">
    <property type="term" value="F:ATP binding"/>
    <property type="evidence" value="ECO:0007669"/>
    <property type="project" value="UniProtKB-UniRule"/>
</dbReference>
<dbReference type="Gene3D" id="3.40.1190.20">
    <property type="match status" value="1"/>
</dbReference>
<keyword evidence="5 12" id="KW-0479">Metal-binding</keyword>
<dbReference type="GO" id="GO:0019303">
    <property type="term" value="P:D-ribose catabolic process"/>
    <property type="evidence" value="ECO:0007669"/>
    <property type="project" value="UniProtKB-UniRule"/>
</dbReference>
<evidence type="ECO:0000259" key="13">
    <source>
        <dbReference type="Pfam" id="PF00294"/>
    </source>
</evidence>
<dbReference type="HAMAP" id="MF_01987">
    <property type="entry name" value="Ribokinase"/>
    <property type="match status" value="1"/>
</dbReference>
<evidence type="ECO:0000256" key="9">
    <source>
        <dbReference type="ARBA" id="ARBA00022842"/>
    </source>
</evidence>
<keyword evidence="7 12" id="KW-0418">Kinase</keyword>
<dbReference type="InterPro" id="IPR002139">
    <property type="entry name" value="Ribo/fructo_kinase"/>
</dbReference>
<feature type="binding site" evidence="12">
    <location>
        <position position="257"/>
    </location>
    <ligand>
        <name>K(+)</name>
        <dbReference type="ChEBI" id="CHEBI:29103"/>
    </ligand>
</feature>
<keyword evidence="8 12" id="KW-0067">ATP-binding</keyword>
<dbReference type="PROSITE" id="PS00584">
    <property type="entry name" value="PFKB_KINASES_2"/>
    <property type="match status" value="1"/>
</dbReference>
<feature type="binding site" evidence="12">
    <location>
        <position position="255"/>
    </location>
    <ligand>
        <name>K(+)</name>
        <dbReference type="ChEBI" id="CHEBI:29103"/>
    </ligand>
</feature>
<dbReference type="PRINTS" id="PR00990">
    <property type="entry name" value="RIBOKINASE"/>
</dbReference>
<evidence type="ECO:0000256" key="8">
    <source>
        <dbReference type="ARBA" id="ARBA00022840"/>
    </source>
</evidence>
<dbReference type="PANTHER" id="PTHR10584:SF166">
    <property type="entry name" value="RIBOKINASE"/>
    <property type="match status" value="1"/>
</dbReference>
<proteinExistence type="inferred from homology"/>
<dbReference type="KEGG" id="fmr:Fuma_02630"/>
<evidence type="ECO:0000256" key="5">
    <source>
        <dbReference type="ARBA" id="ARBA00022723"/>
    </source>
</evidence>
<evidence type="ECO:0000256" key="3">
    <source>
        <dbReference type="ARBA" id="ARBA00016943"/>
    </source>
</evidence>
<feature type="binding site" evidence="12">
    <location>
        <position position="291"/>
    </location>
    <ligand>
        <name>K(+)</name>
        <dbReference type="ChEBI" id="CHEBI:29103"/>
    </ligand>
</feature>
<dbReference type="STRING" id="1891926.Fuma_02630"/>
<evidence type="ECO:0000256" key="10">
    <source>
        <dbReference type="ARBA" id="ARBA00022958"/>
    </source>
</evidence>
<feature type="binding site" evidence="12">
    <location>
        <begin position="19"/>
        <end position="21"/>
    </location>
    <ligand>
        <name>substrate</name>
    </ligand>
</feature>
<feature type="active site" description="Proton acceptor" evidence="12">
    <location>
        <position position="261"/>
    </location>
</feature>
<dbReference type="GO" id="GO:0005829">
    <property type="term" value="C:cytosol"/>
    <property type="evidence" value="ECO:0007669"/>
    <property type="project" value="TreeGrafter"/>
</dbReference>
<feature type="domain" description="Carbohydrate kinase PfkB" evidence="13">
    <location>
        <begin position="11"/>
        <end position="303"/>
    </location>
</feature>
<keyword evidence="12" id="KW-0963">Cytoplasm</keyword>
<evidence type="ECO:0000256" key="2">
    <source>
        <dbReference type="ARBA" id="ARBA00012035"/>
    </source>
</evidence>
<dbReference type="PANTHER" id="PTHR10584">
    <property type="entry name" value="SUGAR KINASE"/>
    <property type="match status" value="1"/>
</dbReference>
<keyword evidence="11 12" id="KW-0119">Carbohydrate metabolism</keyword>
<keyword evidence="9 12" id="KW-0460">Magnesium</keyword>
<comment type="similarity">
    <text evidence="1">Belongs to the carbohydrate kinase pfkB family.</text>
</comment>
<evidence type="ECO:0000256" key="7">
    <source>
        <dbReference type="ARBA" id="ARBA00022777"/>
    </source>
</evidence>
<dbReference type="GO" id="GO:0004747">
    <property type="term" value="F:ribokinase activity"/>
    <property type="evidence" value="ECO:0007669"/>
    <property type="project" value="UniProtKB-UniRule"/>
</dbReference>
<evidence type="ECO:0000313" key="14">
    <source>
        <dbReference type="EMBL" id="APZ93017.1"/>
    </source>
</evidence>
<comment type="function">
    <text evidence="12">Catalyzes the phosphorylation of ribose at O-5 in a reaction requiring ATP and magnesium. The resulting D-ribose-5-phosphate can then be used either for sythesis of nucleotides, histidine, and tryptophan, or as a component of the pentose phosphate pathway.</text>
</comment>
<evidence type="ECO:0000256" key="4">
    <source>
        <dbReference type="ARBA" id="ARBA00022679"/>
    </source>
</evidence>
<evidence type="ECO:0000256" key="6">
    <source>
        <dbReference type="ARBA" id="ARBA00022741"/>
    </source>
</evidence>
<evidence type="ECO:0000256" key="1">
    <source>
        <dbReference type="ARBA" id="ARBA00005380"/>
    </source>
</evidence>